<feature type="domain" description="HTH cro/C1-type" evidence="2">
    <location>
        <begin position="22"/>
        <end position="69"/>
    </location>
</feature>
<dbReference type="EMBL" id="RJTJ01000037">
    <property type="protein sequence ID" value="RUL98069.1"/>
    <property type="molecule type" value="Genomic_DNA"/>
</dbReference>
<dbReference type="PANTHER" id="PTHR36924:SF1">
    <property type="entry name" value="ANTITOXIN HIGA-1"/>
    <property type="match status" value="1"/>
</dbReference>
<dbReference type="Pfam" id="PF01381">
    <property type="entry name" value="HTH_3"/>
    <property type="match status" value="1"/>
</dbReference>
<reference evidence="3 4" key="1">
    <citation type="submission" date="2018-11" db="EMBL/GenBank/DDBJ databases">
        <title>Rhizobium chutanense sp. nov., isolated from root nodules of Phaseolus vulgaris in China.</title>
        <authorList>
            <person name="Huo Y."/>
        </authorList>
    </citation>
    <scope>NUCLEOTIDE SEQUENCE [LARGE SCALE GENOMIC DNA]</scope>
    <source>
        <strain evidence="3 4">C16</strain>
    </source>
</reference>
<dbReference type="InterPro" id="IPR010982">
    <property type="entry name" value="Lambda_DNA-bd_dom_sf"/>
</dbReference>
<proteinExistence type="predicted"/>
<dbReference type="OrthoDB" id="3174593at2"/>
<evidence type="ECO:0000256" key="1">
    <source>
        <dbReference type="ARBA" id="ARBA00023125"/>
    </source>
</evidence>
<organism evidence="3 4">
    <name type="scientific">Rhizobium chutanense</name>
    <dbReference type="NCBI Taxonomy" id="2035448"/>
    <lineage>
        <taxon>Bacteria</taxon>
        <taxon>Pseudomonadati</taxon>
        <taxon>Pseudomonadota</taxon>
        <taxon>Alphaproteobacteria</taxon>
        <taxon>Hyphomicrobiales</taxon>
        <taxon>Rhizobiaceae</taxon>
        <taxon>Rhizobium/Agrobacterium group</taxon>
        <taxon>Rhizobium</taxon>
    </lineage>
</organism>
<comment type="caution">
    <text evidence="3">The sequence shown here is derived from an EMBL/GenBank/DDBJ whole genome shotgun (WGS) entry which is preliminary data.</text>
</comment>
<dbReference type="GO" id="GO:0003677">
    <property type="term" value="F:DNA binding"/>
    <property type="evidence" value="ECO:0007669"/>
    <property type="project" value="UniProtKB-KW"/>
</dbReference>
<gene>
    <name evidence="3" type="primary">higA</name>
    <name evidence="3" type="ORF">EFR84_29470</name>
</gene>
<dbReference type="PANTHER" id="PTHR36924">
    <property type="entry name" value="ANTITOXIN HIGA-1"/>
    <property type="match status" value="1"/>
</dbReference>
<dbReference type="RefSeq" id="WP_126911710.1">
    <property type="nucleotide sequence ID" value="NZ_ML133784.1"/>
</dbReference>
<evidence type="ECO:0000313" key="3">
    <source>
        <dbReference type="EMBL" id="RUL98069.1"/>
    </source>
</evidence>
<evidence type="ECO:0000259" key="2">
    <source>
        <dbReference type="PROSITE" id="PS50943"/>
    </source>
</evidence>
<dbReference type="Proteomes" id="UP000278081">
    <property type="component" value="Unassembled WGS sequence"/>
</dbReference>
<dbReference type="NCBIfam" id="TIGR02607">
    <property type="entry name" value="antidote_HigA"/>
    <property type="match status" value="1"/>
</dbReference>
<sequence length="99" mass="11089">MANSLLPIHPGEILREEYLIPLKMSAGALAKKLNVPRTRIERLSSEETAVTTDTALRLAKFFRTTPEFWMNMQASYDLKIQARALAGELENIPEMDAAA</sequence>
<dbReference type="PROSITE" id="PS50943">
    <property type="entry name" value="HTH_CROC1"/>
    <property type="match status" value="1"/>
</dbReference>
<evidence type="ECO:0000313" key="4">
    <source>
        <dbReference type="Proteomes" id="UP000278081"/>
    </source>
</evidence>
<dbReference type="Gene3D" id="1.10.260.40">
    <property type="entry name" value="lambda repressor-like DNA-binding domains"/>
    <property type="match status" value="1"/>
</dbReference>
<protein>
    <submittedName>
        <fullName evidence="3">Addiction module antidote protein, HigA family</fullName>
    </submittedName>
</protein>
<dbReference type="CDD" id="cd00093">
    <property type="entry name" value="HTH_XRE"/>
    <property type="match status" value="1"/>
</dbReference>
<dbReference type="SUPFAM" id="SSF47413">
    <property type="entry name" value="lambda repressor-like DNA-binding domains"/>
    <property type="match status" value="1"/>
</dbReference>
<dbReference type="AlphaFoldDB" id="A0A432NEP1"/>
<name>A0A432NEP1_9HYPH</name>
<keyword evidence="1" id="KW-0238">DNA-binding</keyword>
<dbReference type="InterPro" id="IPR013430">
    <property type="entry name" value="Toxin_antidote_HigA"/>
</dbReference>
<accession>A0A432NEP1</accession>
<dbReference type="InterPro" id="IPR001387">
    <property type="entry name" value="Cro/C1-type_HTH"/>
</dbReference>